<dbReference type="Gene3D" id="1.20.58.340">
    <property type="entry name" value="Magnesium transport protein CorA, transmembrane region"/>
    <property type="match status" value="1"/>
</dbReference>
<gene>
    <name evidence="2" type="ORF">VTL71DRAFT_4208</name>
</gene>
<dbReference type="EMBL" id="JAZHXI010000013">
    <property type="protein sequence ID" value="KAL2065068.1"/>
    <property type="molecule type" value="Genomic_DNA"/>
</dbReference>
<feature type="transmembrane region" description="Helical" evidence="1">
    <location>
        <begin position="432"/>
        <end position="449"/>
    </location>
</feature>
<reference evidence="2 3" key="1">
    <citation type="journal article" date="2024" name="Commun. Biol.">
        <title>Comparative genomic analysis of thermophilic fungi reveals convergent evolutionary adaptations and gene losses.</title>
        <authorList>
            <person name="Steindorff A.S."/>
            <person name="Aguilar-Pontes M.V."/>
            <person name="Robinson A.J."/>
            <person name="Andreopoulos B."/>
            <person name="LaButti K."/>
            <person name="Kuo A."/>
            <person name="Mondo S."/>
            <person name="Riley R."/>
            <person name="Otillar R."/>
            <person name="Haridas S."/>
            <person name="Lipzen A."/>
            <person name="Grimwood J."/>
            <person name="Schmutz J."/>
            <person name="Clum A."/>
            <person name="Reid I.D."/>
            <person name="Moisan M.C."/>
            <person name="Butler G."/>
            <person name="Nguyen T.T.M."/>
            <person name="Dewar K."/>
            <person name="Conant G."/>
            <person name="Drula E."/>
            <person name="Henrissat B."/>
            <person name="Hansel C."/>
            <person name="Singer S."/>
            <person name="Hutchinson M.I."/>
            <person name="de Vries R.P."/>
            <person name="Natvig D.O."/>
            <person name="Powell A.J."/>
            <person name="Tsang A."/>
            <person name="Grigoriev I.V."/>
        </authorList>
    </citation>
    <scope>NUCLEOTIDE SEQUENCE [LARGE SCALE GENOMIC DNA]</scope>
    <source>
        <strain evidence="2 3">CBS 494.80</strain>
    </source>
</reference>
<accession>A0ABR4C563</accession>
<proteinExistence type="predicted"/>
<evidence type="ECO:0000256" key="1">
    <source>
        <dbReference type="SAM" id="Phobius"/>
    </source>
</evidence>
<protein>
    <submittedName>
        <fullName evidence="2">Uncharacterized protein</fullName>
    </submittedName>
</protein>
<keyword evidence="1" id="KW-0472">Membrane</keyword>
<sequence>MPTIRLDLRDKLSQGLTYEHFPSKSFEVILSRSQPLLLVEQDLPLDEDVRAWVNNQGFNDPLTAEPDIENIEEELVPSLRLLYQEWSLGDDLQLQERVPFSKQTFDLLSQEFRLSEDYLSVFCQNRYTPFHVRHAKSETECTTMVFQSPTFPNFSSLVLSYDTRSGRTRGFLGYTNTRHHRELKRLLGLGLKESLHPLSIPILFYHAWLASFSDENEDMSVHLAGVKKTTDRVANPTANSNSFEEFDLAHDKINRAYRTLNNSMESFMIASAANIEAALADIDKIVTASHRDSIAQEHADLEAMISSWGITLNCLVDDRRRMKERLAVHLQVLYNMMQREDSKKTQELAEASRNIAERQLLDSQAMKDVALDSKRIAERQLLDSQAMKDVALDSKRIAERQLLDSQAMKDVALDSKRIAEATRLDSSAMKTIAILTMIFLPGTAVATIFSMSSFFESGPDSTFLVSGKFWIYLATAVPITLMVLGFWAIRTRMEEKRIRDKRK</sequence>
<keyword evidence="1" id="KW-0812">Transmembrane</keyword>
<keyword evidence="1" id="KW-1133">Transmembrane helix</keyword>
<keyword evidence="3" id="KW-1185">Reference proteome</keyword>
<organism evidence="2 3">
    <name type="scientific">Oculimacula yallundae</name>
    <dbReference type="NCBI Taxonomy" id="86028"/>
    <lineage>
        <taxon>Eukaryota</taxon>
        <taxon>Fungi</taxon>
        <taxon>Dikarya</taxon>
        <taxon>Ascomycota</taxon>
        <taxon>Pezizomycotina</taxon>
        <taxon>Leotiomycetes</taxon>
        <taxon>Helotiales</taxon>
        <taxon>Ploettnerulaceae</taxon>
        <taxon>Oculimacula</taxon>
    </lineage>
</organism>
<name>A0ABR4C563_9HELO</name>
<evidence type="ECO:0000313" key="2">
    <source>
        <dbReference type="EMBL" id="KAL2065068.1"/>
    </source>
</evidence>
<feature type="transmembrane region" description="Helical" evidence="1">
    <location>
        <begin position="469"/>
        <end position="489"/>
    </location>
</feature>
<dbReference type="Proteomes" id="UP001595075">
    <property type="component" value="Unassembled WGS sequence"/>
</dbReference>
<evidence type="ECO:0000313" key="3">
    <source>
        <dbReference type="Proteomes" id="UP001595075"/>
    </source>
</evidence>
<comment type="caution">
    <text evidence="2">The sequence shown here is derived from an EMBL/GenBank/DDBJ whole genome shotgun (WGS) entry which is preliminary data.</text>
</comment>